<feature type="transmembrane region" description="Helical" evidence="13">
    <location>
        <begin position="2464"/>
        <end position="2487"/>
    </location>
</feature>
<feature type="domain" description="ABC transmembrane type-1" evidence="15">
    <location>
        <begin position="1888"/>
        <end position="2067"/>
    </location>
</feature>
<evidence type="ECO:0000256" key="7">
    <source>
        <dbReference type="ARBA" id="ARBA00022741"/>
    </source>
</evidence>
<feature type="domain" description="ABC transporter" evidence="14">
    <location>
        <begin position="621"/>
        <end position="846"/>
    </location>
</feature>
<dbReference type="InterPro" id="IPR027417">
    <property type="entry name" value="P-loop_NTPase"/>
</dbReference>
<evidence type="ECO:0000256" key="5">
    <source>
        <dbReference type="ARBA" id="ARBA00022692"/>
    </source>
</evidence>
<feature type="transmembrane region" description="Helical" evidence="13">
    <location>
        <begin position="2071"/>
        <end position="2091"/>
    </location>
</feature>
<dbReference type="PROSITE" id="PS50929">
    <property type="entry name" value="ABC_TM1F"/>
    <property type="match status" value="4"/>
</dbReference>
<dbReference type="FunFam" id="1.20.1560.10:FF:000013">
    <property type="entry name" value="ABC transporter C family member 2"/>
    <property type="match status" value="2"/>
</dbReference>
<feature type="transmembrane region" description="Helical" evidence="13">
    <location>
        <begin position="1756"/>
        <end position="1777"/>
    </location>
</feature>
<dbReference type="Pfam" id="PF00005">
    <property type="entry name" value="ABC_tran"/>
    <property type="match status" value="4"/>
</dbReference>
<dbReference type="EMBL" id="JAVXUO010000241">
    <property type="protein sequence ID" value="KAK2994126.1"/>
    <property type="molecule type" value="Genomic_DNA"/>
</dbReference>
<evidence type="ECO:0000256" key="1">
    <source>
        <dbReference type="ARBA" id="ARBA00004127"/>
    </source>
</evidence>
<comment type="caution">
    <text evidence="16">The sequence shown here is derived from an EMBL/GenBank/DDBJ whole genome shotgun (WGS) entry which is preliminary data.</text>
</comment>
<feature type="transmembrane region" description="Helical" evidence="13">
    <location>
        <begin position="1095"/>
        <end position="1115"/>
    </location>
</feature>
<dbReference type="InterPro" id="IPR011527">
    <property type="entry name" value="ABC1_TM_dom"/>
</dbReference>
<feature type="transmembrane region" description="Helical" evidence="13">
    <location>
        <begin position="567"/>
        <end position="588"/>
    </location>
</feature>
<feature type="domain" description="ABC transmembrane type-1" evidence="15">
    <location>
        <begin position="315"/>
        <end position="589"/>
    </location>
</feature>
<feature type="transmembrane region" description="Helical" evidence="13">
    <location>
        <begin position="1001"/>
        <end position="1029"/>
    </location>
</feature>
<feature type="domain" description="ABC transporter" evidence="14">
    <location>
        <begin position="2791"/>
        <end position="3025"/>
    </location>
</feature>
<dbReference type="PROSITE" id="PS50893">
    <property type="entry name" value="ABC_TRANSPORTER_2"/>
    <property type="match status" value="4"/>
</dbReference>
<feature type="domain" description="ABC transporter" evidence="14">
    <location>
        <begin position="2158"/>
        <end position="2392"/>
    </location>
</feature>
<evidence type="ECO:0000259" key="15">
    <source>
        <dbReference type="PROSITE" id="PS50929"/>
    </source>
</evidence>
<dbReference type="PROSITE" id="PS00211">
    <property type="entry name" value="ABC_TRANSPORTER_1"/>
    <property type="match status" value="3"/>
</dbReference>
<keyword evidence="8" id="KW-0067">ATP-binding</keyword>
<evidence type="ECO:0000256" key="12">
    <source>
        <dbReference type="ARBA" id="ARBA00034018"/>
    </source>
</evidence>
<feature type="transmembrane region" description="Helical" evidence="13">
    <location>
        <begin position="143"/>
        <end position="162"/>
    </location>
</feature>
<feature type="transmembrane region" description="Helical" evidence="13">
    <location>
        <begin position="1716"/>
        <end position="1736"/>
    </location>
</feature>
<feature type="transmembrane region" description="Helical" evidence="13">
    <location>
        <begin position="434"/>
        <end position="462"/>
    </location>
</feature>
<organism evidence="16 17">
    <name type="scientific">Escallonia rubra</name>
    <dbReference type="NCBI Taxonomy" id="112253"/>
    <lineage>
        <taxon>Eukaryota</taxon>
        <taxon>Viridiplantae</taxon>
        <taxon>Streptophyta</taxon>
        <taxon>Embryophyta</taxon>
        <taxon>Tracheophyta</taxon>
        <taxon>Spermatophyta</taxon>
        <taxon>Magnoliopsida</taxon>
        <taxon>eudicotyledons</taxon>
        <taxon>Gunneridae</taxon>
        <taxon>Pentapetalae</taxon>
        <taxon>asterids</taxon>
        <taxon>campanulids</taxon>
        <taxon>Escalloniales</taxon>
        <taxon>Escalloniaceae</taxon>
        <taxon>Escallonia</taxon>
    </lineage>
</organism>
<evidence type="ECO:0000256" key="6">
    <source>
        <dbReference type="ARBA" id="ARBA00022737"/>
    </source>
</evidence>
<dbReference type="SUPFAM" id="SSF52540">
    <property type="entry name" value="P-loop containing nucleoside triphosphate hydrolases"/>
    <property type="match status" value="4"/>
</dbReference>
<keyword evidence="5 13" id="KW-0812">Transmembrane</keyword>
<dbReference type="FunFam" id="3.40.50.300:FF:000450">
    <property type="entry name" value="ABC transporter C family member 2"/>
    <property type="match status" value="1"/>
</dbReference>
<evidence type="ECO:0000256" key="8">
    <source>
        <dbReference type="ARBA" id="ARBA00022840"/>
    </source>
</evidence>
<keyword evidence="7" id="KW-0547">Nucleotide-binding</keyword>
<dbReference type="InterPro" id="IPR050173">
    <property type="entry name" value="ABC_transporter_C-like"/>
</dbReference>
<dbReference type="GO" id="GO:0016020">
    <property type="term" value="C:membrane"/>
    <property type="evidence" value="ECO:0007669"/>
    <property type="project" value="InterPro"/>
</dbReference>
<dbReference type="FunFam" id="3.40.50.300:FF:000163">
    <property type="entry name" value="Multidrug resistance-associated protein member 4"/>
    <property type="match status" value="2"/>
</dbReference>
<feature type="transmembrane region" description="Helical" evidence="13">
    <location>
        <begin position="534"/>
        <end position="555"/>
    </location>
</feature>
<keyword evidence="4" id="KW-0813">Transport</keyword>
<dbReference type="GO" id="GO:0012505">
    <property type="term" value="C:endomembrane system"/>
    <property type="evidence" value="ECO:0007669"/>
    <property type="project" value="UniProtKB-SubCell"/>
</dbReference>
<dbReference type="SMART" id="SM00382">
    <property type="entry name" value="AAA"/>
    <property type="match status" value="4"/>
</dbReference>
<dbReference type="CDD" id="cd03244">
    <property type="entry name" value="ABCC_MRP_domain2"/>
    <property type="match status" value="2"/>
</dbReference>
<gene>
    <name evidence="16" type="ORF">RJ640_003649</name>
</gene>
<dbReference type="GO" id="GO:0005524">
    <property type="term" value="F:ATP binding"/>
    <property type="evidence" value="ECO:0007669"/>
    <property type="project" value="UniProtKB-KW"/>
</dbReference>
<dbReference type="InterPro" id="IPR003439">
    <property type="entry name" value="ABC_transporter-like_ATP-bd"/>
</dbReference>
<feature type="transmembrane region" description="Helical" evidence="13">
    <location>
        <begin position="914"/>
        <end position="941"/>
    </location>
</feature>
<feature type="transmembrane region" description="Helical" evidence="13">
    <location>
        <begin position="36"/>
        <end position="55"/>
    </location>
</feature>
<feature type="transmembrane region" description="Helical" evidence="13">
    <location>
        <begin position="1649"/>
        <end position="1673"/>
    </location>
</feature>
<dbReference type="SUPFAM" id="SSF90123">
    <property type="entry name" value="ABC transporter transmembrane region"/>
    <property type="match status" value="4"/>
</dbReference>
<feature type="transmembrane region" description="Helical" evidence="13">
    <location>
        <begin position="2607"/>
        <end position="2626"/>
    </location>
</feature>
<feature type="transmembrane region" description="Helical" evidence="13">
    <location>
        <begin position="1127"/>
        <end position="1149"/>
    </location>
</feature>
<feature type="transmembrane region" description="Helical" evidence="13">
    <location>
        <begin position="320"/>
        <end position="343"/>
    </location>
</feature>
<feature type="transmembrane region" description="Helical" evidence="13">
    <location>
        <begin position="2038"/>
        <end position="2064"/>
    </location>
</feature>
<dbReference type="CDD" id="cd03250">
    <property type="entry name" value="ABCC_MRP_domain1"/>
    <property type="match status" value="1"/>
</dbReference>
<dbReference type="CDD" id="cd18579">
    <property type="entry name" value="ABC_6TM_ABCC_D1"/>
    <property type="match status" value="2"/>
</dbReference>
<dbReference type="PANTHER" id="PTHR24223">
    <property type="entry name" value="ATP-BINDING CASSETTE SUB-FAMILY C"/>
    <property type="match status" value="1"/>
</dbReference>
<feature type="transmembrane region" description="Helical" evidence="13">
    <location>
        <begin position="76"/>
        <end position="100"/>
    </location>
</feature>
<feature type="domain" description="ABC transmembrane type-1" evidence="15">
    <location>
        <begin position="876"/>
        <end position="1157"/>
    </location>
</feature>
<comment type="subcellular location">
    <subcellularLocation>
        <location evidence="1">Endomembrane system</location>
        <topology evidence="1">Multi-pass membrane protein</topology>
    </subcellularLocation>
</comment>
<feature type="domain" description="ABC transporter" evidence="14">
    <location>
        <begin position="1194"/>
        <end position="1428"/>
    </location>
</feature>
<feature type="transmembrane region" description="Helical" evidence="13">
    <location>
        <begin position="1685"/>
        <end position="1704"/>
    </location>
</feature>
<comment type="similarity">
    <text evidence="2">Belongs to the ABC transporter superfamily. ABCC family. Conjugate transporter (TC 3.A.1.208) subfamily.</text>
</comment>
<feature type="transmembrane region" description="Helical" evidence="13">
    <location>
        <begin position="870"/>
        <end position="894"/>
    </location>
</feature>
<feature type="transmembrane region" description="Helical" evidence="13">
    <location>
        <begin position="174"/>
        <end position="195"/>
    </location>
</feature>
<keyword evidence="9" id="KW-1278">Translocase</keyword>
<evidence type="ECO:0000256" key="10">
    <source>
        <dbReference type="ARBA" id="ARBA00022989"/>
    </source>
</evidence>
<dbReference type="InterPro" id="IPR003593">
    <property type="entry name" value="AAA+_ATPase"/>
</dbReference>
<evidence type="ECO:0000256" key="2">
    <source>
        <dbReference type="ARBA" id="ARBA00009726"/>
    </source>
</evidence>
<evidence type="ECO:0000256" key="11">
    <source>
        <dbReference type="ARBA" id="ARBA00023136"/>
    </source>
</evidence>
<proteinExistence type="inferred from homology"/>
<comment type="catalytic activity">
    <reaction evidence="12">
        <text>ATP + H2O + xenobioticSide 1 = ADP + phosphate + xenobioticSide 2.</text>
        <dbReference type="EC" id="7.6.2.2"/>
    </reaction>
</comment>
<evidence type="ECO:0000256" key="4">
    <source>
        <dbReference type="ARBA" id="ARBA00022448"/>
    </source>
</evidence>
<sequence length="3211" mass="361199">MAFEPLIWYCRPVKNGVWAKAVENAFGVYTPCATDALVSCISHLVLFGLCVYRIWKTKKDYKVQRFRLKSNYYNYFLGLLALYCTAEPLFRLVMGISAINVDGETGLAPFEMVSLIVKALAWCSMLVMIGVETKVYIRDVRWYVRFGVIYTLIGDAVMLNLILSVSEFYNRSVLYLYISEVFIQVLFGVLLLFYVPGLEPYPGYTPVRTEFEDNTEYEELPDGEHVCPERHVNILASITFAWINPLMRLGYKRPLTEKDVWKLDTWDRTETLNNNFQRCWADESRRSKPWLFRALHRSLGGRFWWGGFWKSMQRGDPASVGYIYAALIFVGVVLGVLCEAQYFQNVMRVGYRLRSTLIAAVFRKSLRLTHESRRKFATGKITNLMTTDSESLQFPKNNHLYARATWSKKWLRFCLFVQQVCQSLHTLWSAPFRIIIAMVLLYQQLGVASLLGALLLVLLFPIQTFVISKMQKLSKEGLQRTDKRIGLMNEILAAMDTVKCYAWEDSFQSKVQSVRNEELMWFRRAQLLGSCNSFILNSIPVVVIVISFGMFSLLGGDLTPARAFTSISLFAVLRFPLFMLPNIITQVVNANVSLKRLEELLLAEERILLPNPPLEPGLPAISIKDGFFSWESKAEKPTLSDINLDIPNGSLVAVVGSTGEGKTSLISAMLGELPPVANTHVVIRGKVAYVPQVSWIFNATVRDNILFGSVFEPSRYEKAIDVTSLQHDLDLLHVFEKCIKEELRGKTRVLVTNQLHFLSQVDRIVLVHDGMVKEEGTFEDLSNNGPLFQKLMENAGKMEEYVDEKEDVENTDHKTSKPVANGVTKELHKDASHTNKKKEGKSVLIKQEERETGVVSLNVLMRYKNALGGWWVVMMLFMCYVLTEVLRVVSSTWLSVWTDESSSKRYGPGFYNLIYALLSFGQVLVTLANSFWLILSSLYAARRLHDAMLKSILRAPMVFFHTNPLGRIINRFAKDLGDIDRNVAPFVNMFLGQVSQLFSTFVLIGIVSTMSLWAIMPLLVLFYGAYLYYQSTAREVKRLDSITRSPVYAQFGEALNGLPTIRAYKAYDRMSKINGNSMDNNIRFTLVNMSGNRWLAIRLETLGGLMIWLTATFAVMQNGRAENQQAFASTMGLLLSYALNITSLLTAVLRLASLAENSLNAVERVGTYIELPSEGPTIIESNRPPPAWPSSGSIKFEDVVLRYRPELPPVLHGISFTISPSDKVGIVGRTGAGKSSMLNALFRIVELERGRILIDGCDIAKFGLTDLRKVLGIIPQAPVLFSGTVRFNLDPFNEHNDADLWEALERAHLKDVIRRNTLGLDAEVSEAGENFSVGQRQLLSLARALLRRSKILVLDEATAAVDVRTDALIQKTIREEFKSCTMLIIAHRLNTIIDCDRILLLDAGQVLEYGKPEELLQNEGSAFSKMVRSTGAANAQYLRSLVFGGEGENRSDREETQRLDGQRRWLVSSRWAAAAQFALGVSLSSSQNDLLHLEFEDDNNILKKTKDAVITLQGVLEGKHDKVIEETLEQYQVPRDRWWSSLYKMVEGLAMMSRLSRSRLEYGIEDKKIDWDQMGVKPLEWYCQPVANGIWAQATDSTFGAYTPCSIGSLVICISHLVLLGLCLYRIWLIKNDRKAKRFCLTSKYYNCILGLLAGYCTVEPLFRLATGISIFNLDGQDGFSPFEMVSLILEALSWCSMLVMIVVETRIYIREFRWYVRFGVLYVLVGDAVIFNVILSVKDFCVRFASLPLNKSTNVVADNVGFLCFVLFGLFLVFYIPHLDPYLGYIPLRTETPDDTKYEALLGGENICPEKHANIFSRIYFGWMTPLMQQGYKRPITEKDVWKLDAWDQTQTLSRKFQKCWAEESQKAKPWLLRALNCSLGQRFWYGGLFKIGNDLSQFVGPVMLNHLLQSLERGDPAWIGYVYAFSIFVGVSLGVLCEAQYFQNVMRVGFRLRSTLVAAVFRKSLRLTHEGRKSFPSGRITNMMTTDANALQACINICHANFVLSIALVLGDLSTLEPIDQICQQLHALWSAPFRIIIAMVLLYQQLGVASLLGSLMLVLMFPIQCNSFILNSIPVLVTVSSFGLFTLLGGDLTPARAFTSLSLFAVLRFPLNMLPNLVTQVVNANVSLQRLEELFLAEERILLPNPPLQPGLPAISIKDGYFSWDSKADKPTLSNINLDIQVGSLVAVVGGTGEGKTSLISAMLGELPSSSVASVVLRGTVAYVPQISWIYNATVRGNILFGAKFEPDRYWRAIDVTALQHDLDLLPVKFPNFGAILGRDLTEIGERGVNISGGQKQRVSMARAVYSNSDVYIFDDPLSALDAHVGRQVFNDCIKDELRGKTRVLVTNQLHFLPQVDRIILVSEGMVKEEGTFEELSKNGKLFQKLMENAGKLEDHVDENDDRTNFDQKSSKPVAYEVLSELPIDTSSTNKRKEGKSVLIKQEERETGVVSWNILMRYKNALGGLWVVMILLICYTSTEVLRVLSSTWLSIWTKSKTKSQAPGFYILVYAILSSGQVMVTLANSFWLIKSSLYAARRLHDAMLNSILRAPMVFFHTNPTGRIINRFAKDLGDIDRNVASYVNMFLSQVWQLLSTFVLIGIVSTISLWAIMPLLILFYAAYLYYQSTAREVKRLDSITRSPVYAQFGEALNGLSAIRAYKAYDRMSIINGNSMDNNIRFTLVNISSNRWLTIRLETLGGLMIWLIATFAVVQNGREENQVAFASTMGLLLSYSLNITNLLSNVLRLASRAENSLNSVERVSTYIDLPSEAPAIIESNRPPPGWPSSGLIKFEDVVLRYRPGLPAVLCGLSFSISPCEKVGIVGRTGAGKSSMLNALFRIVEVERGRIFIDGCDITKFGLIDLRKVLSIIPQAPVLFSGTVRFNLDPFNENNDANLWEALERAHLKDVIRRNAMGLDAEVSEGGENFSVGQRQLLSLARALLRRSKILVLDEATASVDVRTDALIQKTIREEFKACTMLIIAHRLNTIIDSDRILVLDAGQVLEYGTPEKLLLDAGGVFSKMVQSTGAANAQYLRSLVLGGEGKNKFKNEETLQLDGHRRWLASSHWAAAAQFALAVNVTSSQNDLQLLDSKDENNFLRKTKDAVVTLQGVLEGKHDEAIEVTLQKYNVPRGRWWSALYKAVEGILTRQYRYLHFACTSNFPRGTEASLLRFYRTLTVSLAMMSRLAPNRLQQLGNGFDGTLDDWDSAET</sequence>
<feature type="transmembrane region" description="Helical" evidence="13">
    <location>
        <begin position="112"/>
        <end position="131"/>
    </location>
</feature>
<dbReference type="GO" id="GO:0016887">
    <property type="term" value="F:ATP hydrolysis activity"/>
    <property type="evidence" value="ECO:0007669"/>
    <property type="project" value="InterPro"/>
</dbReference>
<feature type="transmembrane region" description="Helical" evidence="13">
    <location>
        <begin position="1920"/>
        <end position="1944"/>
    </location>
</feature>
<dbReference type="InterPro" id="IPR044746">
    <property type="entry name" value="ABCC_6TM_D1"/>
</dbReference>
<evidence type="ECO:0000256" key="13">
    <source>
        <dbReference type="SAM" id="Phobius"/>
    </source>
</evidence>
<dbReference type="GO" id="GO:0008559">
    <property type="term" value="F:ABC-type xenobiotic transporter activity"/>
    <property type="evidence" value="ECO:0007669"/>
    <property type="project" value="UniProtKB-EC"/>
</dbReference>
<keyword evidence="17" id="KW-1185">Reference proteome</keyword>
<evidence type="ECO:0000313" key="16">
    <source>
        <dbReference type="EMBL" id="KAK2994126.1"/>
    </source>
</evidence>
<feature type="domain" description="ABC transmembrane type-1" evidence="15">
    <location>
        <begin position="2473"/>
        <end position="2754"/>
    </location>
</feature>
<evidence type="ECO:0000256" key="9">
    <source>
        <dbReference type="ARBA" id="ARBA00022967"/>
    </source>
</evidence>
<feature type="transmembrane region" description="Helical" evidence="13">
    <location>
        <begin position="1607"/>
        <end position="1628"/>
    </location>
</feature>
<evidence type="ECO:0000256" key="3">
    <source>
        <dbReference type="ARBA" id="ARBA00012191"/>
    </source>
</evidence>
<dbReference type="Proteomes" id="UP001187471">
    <property type="component" value="Unassembled WGS sequence"/>
</dbReference>
<feature type="transmembrane region" description="Helical" evidence="13">
    <location>
        <begin position="2696"/>
        <end position="2716"/>
    </location>
</feature>
<accession>A0AA88UTQ3</accession>
<dbReference type="Gene3D" id="3.40.50.300">
    <property type="entry name" value="P-loop containing nucleotide triphosphate hydrolases"/>
    <property type="match status" value="5"/>
</dbReference>
<evidence type="ECO:0000259" key="14">
    <source>
        <dbReference type="PROSITE" id="PS50893"/>
    </source>
</evidence>
<keyword evidence="10 13" id="KW-1133">Transmembrane helix</keyword>
<keyword evidence="11 13" id="KW-0472">Membrane</keyword>
<dbReference type="InterPro" id="IPR036640">
    <property type="entry name" value="ABC1_TM_sf"/>
</dbReference>
<evidence type="ECO:0000313" key="17">
    <source>
        <dbReference type="Proteomes" id="UP001187471"/>
    </source>
</evidence>
<protein>
    <recommendedName>
        <fullName evidence="3">ABC-type xenobiotic transporter</fullName>
        <ecNumber evidence="3">7.6.2.2</ecNumber>
    </recommendedName>
</protein>
<dbReference type="PANTHER" id="PTHR24223:SF375">
    <property type="entry name" value="ABC TRANSPORTER C FAMILY MEMBER 11-RELATED"/>
    <property type="match status" value="1"/>
</dbReference>
<reference evidence="16" key="1">
    <citation type="submission" date="2022-12" db="EMBL/GenBank/DDBJ databases">
        <title>Draft genome assemblies for two species of Escallonia (Escalloniales).</title>
        <authorList>
            <person name="Chanderbali A."/>
            <person name="Dervinis C."/>
            <person name="Anghel I."/>
            <person name="Soltis D."/>
            <person name="Soltis P."/>
            <person name="Zapata F."/>
        </authorList>
    </citation>
    <scope>NUCLEOTIDE SEQUENCE</scope>
    <source>
        <strain evidence="16">UCBG92.1500</strain>
        <tissue evidence="16">Leaf</tissue>
    </source>
</reference>
<feature type="transmembrane region" description="Helical" evidence="13">
    <location>
        <begin position="2507"/>
        <end position="2531"/>
    </location>
</feature>
<dbReference type="InterPro" id="IPR017871">
    <property type="entry name" value="ABC_transporter-like_CS"/>
</dbReference>
<name>A0AA88UTQ3_9ASTE</name>
<keyword evidence="6" id="KW-0677">Repeat</keyword>
<dbReference type="Gene3D" id="1.20.1560.10">
    <property type="entry name" value="ABC transporter type 1, transmembrane domain"/>
    <property type="match status" value="5"/>
</dbReference>
<dbReference type="EC" id="7.6.2.2" evidence="3"/>
<dbReference type="Pfam" id="PF00664">
    <property type="entry name" value="ABC_membrane"/>
    <property type="match status" value="5"/>
</dbReference>